<dbReference type="AlphaFoldDB" id="A0A2Z7CGH8"/>
<evidence type="ECO:0000313" key="3">
    <source>
        <dbReference type="Proteomes" id="UP000250235"/>
    </source>
</evidence>
<feature type="compositionally biased region" description="Basic and acidic residues" evidence="1">
    <location>
        <begin position="36"/>
        <end position="50"/>
    </location>
</feature>
<protein>
    <submittedName>
        <fullName evidence="2">Transcription factor-like protein DPB</fullName>
    </submittedName>
</protein>
<gene>
    <name evidence="2" type="ORF">F511_21774</name>
</gene>
<sequence length="124" mass="13524">MTNLSWMESPRRDGRNKSNHEKRGTRQRRHTVAAAHDGRRVRGGGREGGRGEGGGGYSLGFCESFCVDNVALGITDSACKNHSVMVSVQYGPFNTYIPIRSMTIDPIPQPAAARTPRLHKASTV</sequence>
<feature type="region of interest" description="Disordered" evidence="1">
    <location>
        <begin position="1"/>
        <end position="53"/>
    </location>
</feature>
<dbReference type="EMBL" id="KQ995696">
    <property type="protein sequence ID" value="KZV46161.1"/>
    <property type="molecule type" value="Genomic_DNA"/>
</dbReference>
<proteinExistence type="predicted"/>
<keyword evidence="3" id="KW-1185">Reference proteome</keyword>
<evidence type="ECO:0000313" key="2">
    <source>
        <dbReference type="EMBL" id="KZV46161.1"/>
    </source>
</evidence>
<feature type="compositionally biased region" description="Basic and acidic residues" evidence="1">
    <location>
        <begin position="9"/>
        <end position="24"/>
    </location>
</feature>
<evidence type="ECO:0000256" key="1">
    <source>
        <dbReference type="SAM" id="MobiDB-lite"/>
    </source>
</evidence>
<accession>A0A2Z7CGH8</accession>
<reference evidence="2 3" key="1">
    <citation type="journal article" date="2015" name="Proc. Natl. Acad. Sci. U.S.A.">
        <title>The resurrection genome of Boea hygrometrica: A blueprint for survival of dehydration.</title>
        <authorList>
            <person name="Xiao L."/>
            <person name="Yang G."/>
            <person name="Zhang L."/>
            <person name="Yang X."/>
            <person name="Zhao S."/>
            <person name="Ji Z."/>
            <person name="Zhou Q."/>
            <person name="Hu M."/>
            <person name="Wang Y."/>
            <person name="Chen M."/>
            <person name="Xu Y."/>
            <person name="Jin H."/>
            <person name="Xiao X."/>
            <person name="Hu G."/>
            <person name="Bao F."/>
            <person name="Hu Y."/>
            <person name="Wan P."/>
            <person name="Li L."/>
            <person name="Deng X."/>
            <person name="Kuang T."/>
            <person name="Xiang C."/>
            <person name="Zhu J.K."/>
            <person name="Oliver M.J."/>
            <person name="He Y."/>
        </authorList>
    </citation>
    <scope>NUCLEOTIDE SEQUENCE [LARGE SCALE GENOMIC DNA]</scope>
    <source>
        <strain evidence="3">cv. XS01</strain>
    </source>
</reference>
<name>A0A2Z7CGH8_9LAMI</name>
<dbReference type="Proteomes" id="UP000250235">
    <property type="component" value="Unassembled WGS sequence"/>
</dbReference>
<organism evidence="2 3">
    <name type="scientific">Dorcoceras hygrometricum</name>
    <dbReference type="NCBI Taxonomy" id="472368"/>
    <lineage>
        <taxon>Eukaryota</taxon>
        <taxon>Viridiplantae</taxon>
        <taxon>Streptophyta</taxon>
        <taxon>Embryophyta</taxon>
        <taxon>Tracheophyta</taxon>
        <taxon>Spermatophyta</taxon>
        <taxon>Magnoliopsida</taxon>
        <taxon>eudicotyledons</taxon>
        <taxon>Gunneridae</taxon>
        <taxon>Pentapetalae</taxon>
        <taxon>asterids</taxon>
        <taxon>lamiids</taxon>
        <taxon>Lamiales</taxon>
        <taxon>Gesneriaceae</taxon>
        <taxon>Didymocarpoideae</taxon>
        <taxon>Trichosporeae</taxon>
        <taxon>Loxocarpinae</taxon>
        <taxon>Dorcoceras</taxon>
    </lineage>
</organism>